<keyword evidence="11" id="KW-1185">Reference proteome</keyword>
<dbReference type="HAMAP" id="MF_01587">
    <property type="entry name" value="DNA_ligase_B"/>
    <property type="match status" value="1"/>
</dbReference>
<gene>
    <name evidence="7 10" type="primary">ligB</name>
    <name evidence="10" type="ORF">FJU30_19430</name>
</gene>
<evidence type="ECO:0000256" key="8">
    <source>
        <dbReference type="SAM" id="SignalP"/>
    </source>
</evidence>
<dbReference type="InterPro" id="IPR001679">
    <property type="entry name" value="DNA_ligase"/>
</dbReference>
<dbReference type="Pfam" id="PF01653">
    <property type="entry name" value="DNA_ligase_aden"/>
    <property type="match status" value="1"/>
</dbReference>
<feature type="signal peptide" evidence="8">
    <location>
        <begin position="1"/>
        <end position="21"/>
    </location>
</feature>
<accession>A0A5J5FVD3</accession>
<evidence type="ECO:0000313" key="10">
    <source>
        <dbReference type="EMBL" id="KAA8997403.1"/>
    </source>
</evidence>
<dbReference type="Gene3D" id="1.10.150.20">
    <property type="entry name" value="5' to 3' exonuclease, C-terminal subdomain"/>
    <property type="match status" value="2"/>
</dbReference>
<keyword evidence="2 7" id="KW-0235">DNA replication</keyword>
<comment type="caution">
    <text evidence="10">The sequence shown here is derived from an EMBL/GenBank/DDBJ whole genome shotgun (WGS) entry which is preliminary data.</text>
</comment>
<evidence type="ECO:0000313" key="11">
    <source>
        <dbReference type="Proteomes" id="UP000335415"/>
    </source>
</evidence>
<evidence type="ECO:0000259" key="9">
    <source>
        <dbReference type="SMART" id="SM00532"/>
    </source>
</evidence>
<evidence type="ECO:0000256" key="1">
    <source>
        <dbReference type="ARBA" id="ARBA00022598"/>
    </source>
</evidence>
<dbReference type="GO" id="GO:0006260">
    <property type="term" value="P:DNA replication"/>
    <property type="evidence" value="ECO:0007669"/>
    <property type="project" value="UniProtKB-KW"/>
</dbReference>
<dbReference type="InterPro" id="IPR012340">
    <property type="entry name" value="NA-bd_OB-fold"/>
</dbReference>
<evidence type="ECO:0000256" key="2">
    <source>
        <dbReference type="ARBA" id="ARBA00022705"/>
    </source>
</evidence>
<dbReference type="PROSITE" id="PS01055">
    <property type="entry name" value="DNA_LIGASE_N1"/>
    <property type="match status" value="1"/>
</dbReference>
<keyword evidence="5 7" id="KW-0234">DNA repair</keyword>
<proteinExistence type="inferred from homology"/>
<keyword evidence="4 7" id="KW-0520">NAD</keyword>
<dbReference type="NCBIfam" id="NF005987">
    <property type="entry name" value="PRK08097.1"/>
    <property type="match status" value="1"/>
</dbReference>
<feature type="chain" id="PRO_5023807473" description="DNA ligase B" evidence="8">
    <location>
        <begin position="22"/>
        <end position="563"/>
    </location>
</feature>
<comment type="function">
    <text evidence="7">Catalyzes the formation of phosphodiester linkages between 5'-phosphoryl and 3'-hydroxyl groups in double-stranded DNA using NAD as a coenzyme and as the energy source for the reaction.</text>
</comment>
<dbReference type="Pfam" id="PF03120">
    <property type="entry name" value="OB_DNA_ligase"/>
    <property type="match status" value="1"/>
</dbReference>
<dbReference type="InterPro" id="IPR010994">
    <property type="entry name" value="RuvA_2-like"/>
</dbReference>
<dbReference type="InterPro" id="IPR013839">
    <property type="entry name" value="DNAligase_adenylation"/>
</dbReference>
<evidence type="ECO:0000256" key="7">
    <source>
        <dbReference type="HAMAP-Rule" id="MF_01587"/>
    </source>
</evidence>
<protein>
    <recommendedName>
        <fullName evidence="7">DNA ligase B</fullName>
        <ecNumber evidence="7">6.5.1.2</ecNumber>
    </recommendedName>
    <alternativeName>
        <fullName evidence="7">Polydeoxyribonucleotide synthase [NAD(+)] B</fullName>
    </alternativeName>
</protein>
<comment type="catalytic activity">
    <reaction evidence="6 7">
        <text>NAD(+) + (deoxyribonucleotide)n-3'-hydroxyl + 5'-phospho-(deoxyribonucleotide)m = (deoxyribonucleotide)n+m + AMP + beta-nicotinamide D-nucleotide.</text>
        <dbReference type="EC" id="6.5.1.2"/>
    </reaction>
</comment>
<dbReference type="InterPro" id="IPR050326">
    <property type="entry name" value="NAD_dep_DNA_ligaseB"/>
</dbReference>
<dbReference type="EMBL" id="VYKJ01000011">
    <property type="protein sequence ID" value="KAA8997403.1"/>
    <property type="molecule type" value="Genomic_DNA"/>
</dbReference>
<dbReference type="GO" id="GO:0003911">
    <property type="term" value="F:DNA ligase (NAD+) activity"/>
    <property type="evidence" value="ECO:0007669"/>
    <property type="project" value="UniProtKB-UniRule"/>
</dbReference>
<dbReference type="InterPro" id="IPR013840">
    <property type="entry name" value="DNAligase_N"/>
</dbReference>
<comment type="similarity">
    <text evidence="7">Belongs to the NAD-dependent DNA ligase family. LigB subfamily.</text>
</comment>
<dbReference type="Proteomes" id="UP000335415">
    <property type="component" value="Unassembled WGS sequence"/>
</dbReference>
<dbReference type="InterPro" id="IPR033136">
    <property type="entry name" value="DNA_ligase_CS"/>
</dbReference>
<dbReference type="Gene3D" id="3.30.470.30">
    <property type="entry name" value="DNA ligase/mRNA capping enzyme"/>
    <property type="match status" value="1"/>
</dbReference>
<dbReference type="GO" id="GO:0006281">
    <property type="term" value="P:DNA repair"/>
    <property type="evidence" value="ECO:0007669"/>
    <property type="project" value="UniProtKB-KW"/>
</dbReference>
<dbReference type="PANTHER" id="PTHR47810">
    <property type="entry name" value="DNA LIGASE"/>
    <property type="match status" value="1"/>
</dbReference>
<keyword evidence="3 7" id="KW-0227">DNA damage</keyword>
<dbReference type="SMART" id="SM00532">
    <property type="entry name" value="LIGANc"/>
    <property type="match status" value="1"/>
</dbReference>
<evidence type="ECO:0000256" key="5">
    <source>
        <dbReference type="ARBA" id="ARBA00023204"/>
    </source>
</evidence>
<dbReference type="AlphaFoldDB" id="A0A5J5FVD3"/>
<evidence type="ECO:0000256" key="4">
    <source>
        <dbReference type="ARBA" id="ARBA00023027"/>
    </source>
</evidence>
<dbReference type="OrthoDB" id="9759736at2"/>
<evidence type="ECO:0000256" key="3">
    <source>
        <dbReference type="ARBA" id="ARBA00022763"/>
    </source>
</evidence>
<dbReference type="PIRSF" id="PIRSF001604">
    <property type="entry name" value="LigA"/>
    <property type="match status" value="1"/>
</dbReference>
<feature type="active site" description="N6-AMP-lysine intermediate" evidence="7">
    <location>
        <position position="128"/>
    </location>
</feature>
<feature type="domain" description="NAD-dependent DNA ligase N-terminal" evidence="9">
    <location>
        <begin position="32"/>
        <end position="430"/>
    </location>
</feature>
<name>A0A5J5FVD3_9GAMM</name>
<dbReference type="Gene3D" id="1.10.287.610">
    <property type="entry name" value="Helix hairpin bin"/>
    <property type="match status" value="1"/>
</dbReference>
<dbReference type="InterPro" id="IPR004150">
    <property type="entry name" value="NAD_DNA_ligase_OB"/>
</dbReference>
<keyword evidence="1 7" id="KW-0436">Ligase</keyword>
<sequence length="563" mass="63642">MKKGLLIIWALVCLSVRTALAQPACPAWSAGRAQAEIRALEQQITRWDRAYHAQGVSLVEDEVYDQLSQQLHSWQRCFHPARAPSPAALAMGGRLRHPVAQTGLKKIADRKTLARWMAQRQDLWIQPKIDGVAVTLVYRNGHLHSAISRGDGRFGEDWTEKVRQLPSVPQRVASDAAELVLQGELYLIMTDHRQQRQGGVNARARVAGEMRRQQPSSLLQRIGLFIWAWPDGPLNMPERLNALRNMGFGREGDYTLPVATIEQAERQRLTWYQQPLPFVTDGVVIRQGEQPQGRYWQPAGGDWAIAWKYPLRQQVTAVRAIDFSVGRTGRINVVLDLHPVRIDDKQVRRVNVGSLARWRQRDVQPGDRVSVSLAGQGIPRLDEVVWRMAQRRTATEPDSGWFHALSCFQLTPGCHSQLLARLSWLSSRQGLDLSGVSEGLWRRFIQQGAVHDVVSWLALSREQMAALPGVGERQAALLYLRFQQARERPLARWLIALGLPIPSVARFSLDDAGWRALQRRDSRQWRQFPGIGQKRAEEIMAFLHHPAVVKLIAGLAQHGVVIP</sequence>
<reference evidence="10 11" key="1">
    <citation type="submission" date="2019-09" db="EMBL/GenBank/DDBJ databases">
        <authorList>
            <person name="Li Y."/>
        </authorList>
    </citation>
    <scope>NUCLEOTIDE SEQUENCE [LARGE SCALE GENOMIC DNA]</scope>
    <source>
        <strain evidence="10 11">L3-3HA</strain>
    </source>
</reference>
<dbReference type="Gene3D" id="2.40.50.140">
    <property type="entry name" value="Nucleic acid-binding proteins"/>
    <property type="match status" value="1"/>
</dbReference>
<dbReference type="PANTHER" id="PTHR47810:SF1">
    <property type="entry name" value="DNA LIGASE B"/>
    <property type="match status" value="1"/>
</dbReference>
<keyword evidence="8" id="KW-0732">Signal</keyword>
<dbReference type="InterPro" id="IPR020923">
    <property type="entry name" value="DNA_ligase_B"/>
</dbReference>
<dbReference type="EC" id="6.5.1.2" evidence="7"/>
<dbReference type="SUPFAM" id="SSF50249">
    <property type="entry name" value="Nucleic acid-binding proteins"/>
    <property type="match status" value="1"/>
</dbReference>
<organism evidence="10 11">
    <name type="scientific">Affinibrenneria salicis</name>
    <dbReference type="NCBI Taxonomy" id="2590031"/>
    <lineage>
        <taxon>Bacteria</taxon>
        <taxon>Pseudomonadati</taxon>
        <taxon>Pseudomonadota</taxon>
        <taxon>Gammaproteobacteria</taxon>
        <taxon>Enterobacterales</taxon>
        <taxon>Pectobacteriaceae</taxon>
        <taxon>Affinibrenneria</taxon>
    </lineage>
</organism>
<evidence type="ECO:0000256" key="6">
    <source>
        <dbReference type="ARBA" id="ARBA00034005"/>
    </source>
</evidence>
<dbReference type="SUPFAM" id="SSF56091">
    <property type="entry name" value="DNA ligase/mRNA capping enzyme, catalytic domain"/>
    <property type="match status" value="1"/>
</dbReference>
<dbReference type="InterPro" id="IPR018239">
    <property type="entry name" value="DNA_ligase_AS"/>
</dbReference>
<dbReference type="PROSITE" id="PS01056">
    <property type="entry name" value="DNA_LIGASE_N2"/>
    <property type="match status" value="1"/>
</dbReference>
<dbReference type="SUPFAM" id="SSF47781">
    <property type="entry name" value="RuvA domain 2-like"/>
    <property type="match status" value="1"/>
</dbReference>
<dbReference type="RefSeq" id="WP_150436626.1">
    <property type="nucleotide sequence ID" value="NZ_VYKJ01000011.1"/>
</dbReference>